<comment type="caution">
    <text evidence="8">The sequence shown here is derived from an EMBL/GenBank/DDBJ whole genome shotgun (WGS) entry which is preliminary data.</text>
</comment>
<dbReference type="InterPro" id="IPR002182">
    <property type="entry name" value="NB-ARC"/>
</dbReference>
<dbReference type="AlphaFoldDB" id="A0A9R1WY69"/>
<dbReference type="SMART" id="SM00382">
    <property type="entry name" value="AAA"/>
    <property type="match status" value="1"/>
</dbReference>
<dbReference type="InterPro" id="IPR057135">
    <property type="entry name" value="At4g27190-like_LRR"/>
</dbReference>
<evidence type="ECO:0000256" key="3">
    <source>
        <dbReference type="ARBA" id="ARBA00022821"/>
    </source>
</evidence>
<dbReference type="PRINTS" id="PR00364">
    <property type="entry name" value="DISEASERSIST"/>
</dbReference>
<feature type="coiled-coil region" evidence="5">
    <location>
        <begin position="47"/>
        <end position="81"/>
    </location>
</feature>
<comment type="similarity">
    <text evidence="1">Belongs to the disease resistance NB-LRR family.</text>
</comment>
<dbReference type="EMBL" id="NBSK02000008">
    <property type="protein sequence ID" value="KAJ0193435.1"/>
    <property type="molecule type" value="Genomic_DNA"/>
</dbReference>
<dbReference type="InterPro" id="IPR042197">
    <property type="entry name" value="Apaf_helical"/>
</dbReference>
<gene>
    <name evidence="8" type="ORF">LSAT_V11C800438880</name>
</gene>
<dbReference type="Pfam" id="PF13855">
    <property type="entry name" value="LRR_8"/>
    <property type="match status" value="1"/>
</dbReference>
<keyword evidence="4" id="KW-0067">ATP-binding</keyword>
<evidence type="ECO:0000256" key="5">
    <source>
        <dbReference type="SAM" id="Coils"/>
    </source>
</evidence>
<keyword evidence="5" id="KW-0175">Coiled coil</keyword>
<accession>A0A9R1WY69</accession>
<evidence type="ECO:0000256" key="1">
    <source>
        <dbReference type="ARBA" id="ARBA00008894"/>
    </source>
</evidence>
<organism evidence="8 9">
    <name type="scientific">Lactuca sativa</name>
    <name type="common">Garden lettuce</name>
    <dbReference type="NCBI Taxonomy" id="4236"/>
    <lineage>
        <taxon>Eukaryota</taxon>
        <taxon>Viridiplantae</taxon>
        <taxon>Streptophyta</taxon>
        <taxon>Embryophyta</taxon>
        <taxon>Tracheophyta</taxon>
        <taxon>Spermatophyta</taxon>
        <taxon>Magnoliopsida</taxon>
        <taxon>eudicotyledons</taxon>
        <taxon>Gunneridae</taxon>
        <taxon>Pentapetalae</taxon>
        <taxon>asterids</taxon>
        <taxon>campanulids</taxon>
        <taxon>Asterales</taxon>
        <taxon>Asteraceae</taxon>
        <taxon>Cichorioideae</taxon>
        <taxon>Cichorieae</taxon>
        <taxon>Lactucinae</taxon>
        <taxon>Lactuca</taxon>
    </lineage>
</organism>
<dbReference type="PANTHER" id="PTHR33463">
    <property type="entry name" value="NB-ARC DOMAIN-CONTAINING PROTEIN-RELATED"/>
    <property type="match status" value="1"/>
</dbReference>
<proteinExistence type="inferred from homology"/>
<evidence type="ECO:0000256" key="6">
    <source>
        <dbReference type="SAM" id="MobiDB-lite"/>
    </source>
</evidence>
<keyword evidence="4" id="KW-0547">Nucleotide-binding</keyword>
<dbReference type="Proteomes" id="UP000235145">
    <property type="component" value="Unassembled WGS sequence"/>
</dbReference>
<dbReference type="InterPro" id="IPR027417">
    <property type="entry name" value="P-loop_NTPase"/>
</dbReference>
<dbReference type="FunFam" id="1.10.8.430:FF:000003">
    <property type="entry name" value="Probable disease resistance protein At5g66910"/>
    <property type="match status" value="1"/>
</dbReference>
<dbReference type="PANTHER" id="PTHR33463:SF198">
    <property type="entry name" value="RPP4C3"/>
    <property type="match status" value="1"/>
</dbReference>
<feature type="domain" description="AAA+ ATPase" evidence="7">
    <location>
        <begin position="196"/>
        <end position="313"/>
    </location>
</feature>
<dbReference type="InterPro" id="IPR001611">
    <property type="entry name" value="Leu-rich_rpt"/>
</dbReference>
<dbReference type="Pfam" id="PF23247">
    <property type="entry name" value="LRR_RPS2"/>
    <property type="match status" value="1"/>
</dbReference>
<protein>
    <recommendedName>
        <fullName evidence="7">AAA+ ATPase domain-containing protein</fullName>
    </recommendedName>
</protein>
<keyword evidence="2" id="KW-0433">Leucine-rich repeat</keyword>
<dbReference type="GO" id="GO:0005524">
    <property type="term" value="F:ATP binding"/>
    <property type="evidence" value="ECO:0007669"/>
    <property type="project" value="UniProtKB-KW"/>
</dbReference>
<evidence type="ECO:0000259" key="7">
    <source>
        <dbReference type="SMART" id="SM00382"/>
    </source>
</evidence>
<dbReference type="GO" id="GO:0043531">
    <property type="term" value="F:ADP binding"/>
    <property type="evidence" value="ECO:0007669"/>
    <property type="project" value="InterPro"/>
</dbReference>
<dbReference type="InterPro" id="IPR032675">
    <property type="entry name" value="LRR_dom_sf"/>
</dbReference>
<evidence type="ECO:0000313" key="8">
    <source>
        <dbReference type="EMBL" id="KAJ0193435.1"/>
    </source>
</evidence>
<dbReference type="CDD" id="cd00009">
    <property type="entry name" value="AAA"/>
    <property type="match status" value="1"/>
</dbReference>
<dbReference type="GO" id="GO:0006952">
    <property type="term" value="P:defense response"/>
    <property type="evidence" value="ECO:0007669"/>
    <property type="project" value="UniProtKB-KW"/>
</dbReference>
<dbReference type="SUPFAM" id="SSF52058">
    <property type="entry name" value="L domain-like"/>
    <property type="match status" value="1"/>
</dbReference>
<sequence>MCKSWPSNPNNQKRSNPTRMGEEVTNTVVGKIVDLLFSAAKREIDYIRNYTKNIDKLKSETQKLKDMRDRIQQRIDAAKENGQALLAGVQNWMEKADIEISKVEEFLEQEANAKKTCFNLRPCVNLGTLHHYSKMSINKTPFLLQHQEDGQTYESCVSIRTPTPRFIDLYQAKNLDDIDTHKLVLREIIKAIKDESVQIVGIYGLGGVGKTTLAKEVAAEVKNLFADTVFITVSQTVVVKEIKKNVEVAAKRIINGEKVLIILDDIWETLVLPDVGIPCGPSHRNCKILLTSRRMDVCEAMNADRNICVNTLTKEEAWVLFRRMVGDEKLANDSSLEKIAREVTEECGGLPLIIQAVGNALKNKKFNIWEAALDRLRKHAPLEIAPEIRKAFTHLKLSYDLLDSKEAKSIFLLCSLFREDGIIDMLSLAEYGVGLQIFNNLDSFNDAEKRVRMAVDTLTSSSLLLSEGNEVKMHDVVRDVALLITSSYEGEEKEKFLVEAGKCMTEWQPRNRTSESYTKISLMSNIIRKLPDHQLHFPLLDTFLIRHNLLSIIPDEFFGGMKEVKVLDMSWNPIKSLPQSLKLLTKLITLDLSTNRHLTEICIVGELKDLEILRVRGTGIKVIPKEIGQLTNLRLLDAGDCFHLSDVTAGVISKLPRLEELYIGTRHRDPSRFGLMEISNLKWFRALHLSMNSDGCHLFPEGTYFKTLQEFFFQFIFGRINTRVKRLFLRIDPEPSKSYLKHRLHIAHSNFPFTMPIKKLFQVSDGILLKRIKDLDNIIPDLYGESTIDELKSIVLDGCDNVSCLVKTTMQPFVASNDLMLGQTKTTKEKYFSKVEEIFMKELKNLKILFDCSFQYISLRNLQAIEISGCDSLLTVFPLSVAQGLSNLRRIQILRCDSLMVVISGGDEQTADNDIEFPRLTHISLKNLPKIKSFNSGDSTVKYSSLEFIEVEDCPSMKRWGYGVHDMPHGKFCHESGSMSSSSSSSPSAISSSQLPSLIIIILILIHVYCRCDLILPSGFEFLWLTQFGFNREKHRGETICSLAFFFRPHNIAMAIHQTVGGGYNKLSYRCFGNEGLSLIAAHTPMFSALCDFGMNSDKYF</sequence>
<dbReference type="Gene3D" id="1.10.8.430">
    <property type="entry name" value="Helical domain of apoptotic protease-activating factors"/>
    <property type="match status" value="1"/>
</dbReference>
<evidence type="ECO:0000256" key="2">
    <source>
        <dbReference type="ARBA" id="ARBA00022614"/>
    </source>
</evidence>
<keyword evidence="3" id="KW-0611">Plant defense</keyword>
<name>A0A9R1WY69_LACSA</name>
<feature type="region of interest" description="Disordered" evidence="6">
    <location>
        <begin position="1"/>
        <end position="22"/>
    </location>
</feature>
<dbReference type="Pfam" id="PF00931">
    <property type="entry name" value="NB-ARC"/>
    <property type="match status" value="1"/>
</dbReference>
<dbReference type="SUPFAM" id="SSF52540">
    <property type="entry name" value="P-loop containing nucleoside triphosphate hydrolases"/>
    <property type="match status" value="1"/>
</dbReference>
<dbReference type="Gene3D" id="3.40.50.300">
    <property type="entry name" value="P-loop containing nucleotide triphosphate hydrolases"/>
    <property type="match status" value="1"/>
</dbReference>
<dbReference type="InterPro" id="IPR003593">
    <property type="entry name" value="AAA+_ATPase"/>
</dbReference>
<dbReference type="Gene3D" id="3.80.10.10">
    <property type="entry name" value="Ribonuclease Inhibitor"/>
    <property type="match status" value="2"/>
</dbReference>
<dbReference type="InterPro" id="IPR050905">
    <property type="entry name" value="Plant_NBS-LRR"/>
</dbReference>
<reference evidence="8 9" key="1">
    <citation type="journal article" date="2017" name="Nat. Commun.">
        <title>Genome assembly with in vitro proximity ligation data and whole-genome triplication in lettuce.</title>
        <authorList>
            <person name="Reyes-Chin-Wo S."/>
            <person name="Wang Z."/>
            <person name="Yang X."/>
            <person name="Kozik A."/>
            <person name="Arikit S."/>
            <person name="Song C."/>
            <person name="Xia L."/>
            <person name="Froenicke L."/>
            <person name="Lavelle D.O."/>
            <person name="Truco M.J."/>
            <person name="Xia R."/>
            <person name="Zhu S."/>
            <person name="Xu C."/>
            <person name="Xu H."/>
            <person name="Xu X."/>
            <person name="Cox K."/>
            <person name="Korf I."/>
            <person name="Meyers B.C."/>
            <person name="Michelmore R.W."/>
        </authorList>
    </citation>
    <scope>NUCLEOTIDE SEQUENCE [LARGE SCALE GENOMIC DNA]</scope>
    <source>
        <strain evidence="9">cv. Salinas</strain>
        <tissue evidence="8">Seedlings</tissue>
    </source>
</reference>
<keyword evidence="9" id="KW-1185">Reference proteome</keyword>
<evidence type="ECO:0000256" key="4">
    <source>
        <dbReference type="ARBA" id="ARBA00022840"/>
    </source>
</evidence>
<evidence type="ECO:0000313" key="9">
    <source>
        <dbReference type="Proteomes" id="UP000235145"/>
    </source>
</evidence>